<dbReference type="RefSeq" id="WP_093153820.1">
    <property type="nucleotide sequence ID" value="NZ_FNBW01000017.1"/>
</dbReference>
<dbReference type="Pfam" id="PF17782">
    <property type="entry name" value="WHD_DprA"/>
    <property type="match status" value="1"/>
</dbReference>
<dbReference type="InterPro" id="IPR057666">
    <property type="entry name" value="DrpA_SLOG"/>
</dbReference>
<dbReference type="EMBL" id="FNBW01000017">
    <property type="protein sequence ID" value="SDG43302.1"/>
    <property type="molecule type" value="Genomic_DNA"/>
</dbReference>
<protein>
    <submittedName>
        <fullName evidence="4">DNA processing protein</fullName>
    </submittedName>
</protein>
<comment type="similarity">
    <text evidence="1">Belongs to the DprA/Smf family.</text>
</comment>
<evidence type="ECO:0000259" key="2">
    <source>
        <dbReference type="Pfam" id="PF02481"/>
    </source>
</evidence>
<gene>
    <name evidence="4" type="ORF">SAMN05660686_04385</name>
</gene>
<reference evidence="4 5" key="1">
    <citation type="submission" date="2016-10" db="EMBL/GenBank/DDBJ databases">
        <authorList>
            <person name="Varghese N."/>
            <person name="Submissions S."/>
        </authorList>
    </citation>
    <scope>NUCLEOTIDE SEQUENCE [LARGE SCALE GENOMIC DNA]</scope>
    <source>
        <strain evidence="4 5">DSM 18839</strain>
    </source>
</reference>
<evidence type="ECO:0000259" key="3">
    <source>
        <dbReference type="Pfam" id="PF17782"/>
    </source>
</evidence>
<organism evidence="4 5">
    <name type="scientific">Thalassobaculum litoreum DSM 18839</name>
    <dbReference type="NCBI Taxonomy" id="1123362"/>
    <lineage>
        <taxon>Bacteria</taxon>
        <taxon>Pseudomonadati</taxon>
        <taxon>Pseudomonadota</taxon>
        <taxon>Alphaproteobacteria</taxon>
        <taxon>Rhodospirillales</taxon>
        <taxon>Thalassobaculaceae</taxon>
        <taxon>Thalassobaculum</taxon>
    </lineage>
</organism>
<evidence type="ECO:0000313" key="4">
    <source>
        <dbReference type="EMBL" id="SDG43302.1"/>
    </source>
</evidence>
<dbReference type="InterPro" id="IPR003488">
    <property type="entry name" value="DprA"/>
</dbReference>
<name>A0A8G2BM62_9PROT</name>
<dbReference type="InterPro" id="IPR036388">
    <property type="entry name" value="WH-like_DNA-bd_sf"/>
</dbReference>
<accession>A0A8G2BM62</accession>
<dbReference type="PANTHER" id="PTHR43022:SF1">
    <property type="entry name" value="PROTEIN SMF"/>
    <property type="match status" value="1"/>
</dbReference>
<dbReference type="OrthoDB" id="9785707at2"/>
<dbReference type="Pfam" id="PF02481">
    <property type="entry name" value="DNA_processg_A"/>
    <property type="match status" value="1"/>
</dbReference>
<dbReference type="Proteomes" id="UP000198615">
    <property type="component" value="Unassembled WGS sequence"/>
</dbReference>
<dbReference type="Pfam" id="PF21102">
    <property type="entry name" value="DprA_N"/>
    <property type="match status" value="1"/>
</dbReference>
<feature type="domain" description="Smf/DprA SLOG" evidence="2">
    <location>
        <begin position="88"/>
        <end position="293"/>
    </location>
</feature>
<dbReference type="Gene3D" id="1.10.10.10">
    <property type="entry name" value="Winged helix-like DNA-binding domain superfamily/Winged helix DNA-binding domain"/>
    <property type="match status" value="1"/>
</dbReference>
<proteinExistence type="inferred from homology"/>
<dbReference type="PANTHER" id="PTHR43022">
    <property type="entry name" value="PROTEIN SMF"/>
    <property type="match status" value="1"/>
</dbReference>
<feature type="domain" description="DprA winged helix" evidence="3">
    <location>
        <begin position="323"/>
        <end position="379"/>
    </location>
</feature>
<dbReference type="InterPro" id="IPR041614">
    <property type="entry name" value="DprA_WH"/>
</dbReference>
<dbReference type="GO" id="GO:0009294">
    <property type="term" value="P:DNA-mediated transformation"/>
    <property type="evidence" value="ECO:0007669"/>
    <property type="project" value="InterPro"/>
</dbReference>
<comment type="caution">
    <text evidence="4">The sequence shown here is derived from an EMBL/GenBank/DDBJ whole genome shotgun (WGS) entry which is preliminary data.</text>
</comment>
<sequence>MSSATARDTAPARLADRERIARLRLIRTENVGPITFRQLLERFGSAEKAIAALPELARRGGRRHPLRVPSVAAAERELEDTARVGAALVVYGDPAYPPALAAVEDAPGAFSLIGHAHLLAARAVAIVGARNASMNGRKLAQVLAREIGLGGYAVASGLARGIDGSAHEGALESGTLAVVAGGIDVIYPPEHTDLFHRIAETGAVIAEQPVGTTPQARHFPSRNRIIAGLSLGVLVVEAASRSGSLITARRALDQGREVFAVPGSPLDPRCGGTNGLIKEGAAFLVESASDVLRILDGLPQRKLGEPQRRDWEGSYDGEALDTPTIDVDETARRQVLEALGCEPVAVDELIRGCQLSAPIVATVLLEAELAGLIDRHPGNQVSRRMDIPT</sequence>
<dbReference type="SUPFAM" id="SSF102405">
    <property type="entry name" value="MCP/YpsA-like"/>
    <property type="match status" value="1"/>
</dbReference>
<dbReference type="AlphaFoldDB" id="A0A8G2BM62"/>
<dbReference type="NCBIfam" id="TIGR00732">
    <property type="entry name" value="dprA"/>
    <property type="match status" value="1"/>
</dbReference>
<keyword evidence="5" id="KW-1185">Reference proteome</keyword>
<evidence type="ECO:0000256" key="1">
    <source>
        <dbReference type="ARBA" id="ARBA00006525"/>
    </source>
</evidence>
<dbReference type="Gene3D" id="3.40.50.450">
    <property type="match status" value="1"/>
</dbReference>
<evidence type="ECO:0000313" key="5">
    <source>
        <dbReference type="Proteomes" id="UP000198615"/>
    </source>
</evidence>